<evidence type="ECO:0000256" key="3">
    <source>
        <dbReference type="ARBA" id="ARBA00023098"/>
    </source>
</evidence>
<evidence type="ECO:0000256" key="1">
    <source>
        <dbReference type="ARBA" id="ARBA00022801"/>
    </source>
</evidence>
<dbReference type="RefSeq" id="WP_406853989.1">
    <property type="nucleotide sequence ID" value="NZ_CP157484.1"/>
</dbReference>
<dbReference type="PROSITE" id="PS51635">
    <property type="entry name" value="PNPLA"/>
    <property type="match status" value="1"/>
</dbReference>
<feature type="short sequence motif" description="GXSXG" evidence="4">
    <location>
        <begin position="82"/>
        <end position="86"/>
    </location>
</feature>
<dbReference type="Gene3D" id="3.40.1090.10">
    <property type="entry name" value="Cytosolic phospholipase A2 catalytic domain"/>
    <property type="match status" value="2"/>
</dbReference>
<keyword evidence="2 4" id="KW-0442">Lipid degradation</keyword>
<dbReference type="AlphaFoldDB" id="A0AAU7JA32"/>
<protein>
    <submittedName>
        <fullName evidence="7">Patatin-like phospholipase family protein</fullName>
    </submittedName>
</protein>
<feature type="active site" description="Proton acceptor" evidence="4">
    <location>
        <position position="197"/>
    </location>
</feature>
<feature type="short sequence motif" description="DGA/G" evidence="4">
    <location>
        <begin position="197"/>
        <end position="199"/>
    </location>
</feature>
<accession>A0AAU7JA32</accession>
<feature type="domain" description="PNPLA" evidence="6">
    <location>
        <begin position="51"/>
        <end position="210"/>
    </location>
</feature>
<organism evidence="7">
    <name type="scientific">Alsobacter sp. KACC 23698</name>
    <dbReference type="NCBI Taxonomy" id="3149229"/>
    <lineage>
        <taxon>Bacteria</taxon>
        <taxon>Pseudomonadati</taxon>
        <taxon>Pseudomonadota</taxon>
        <taxon>Alphaproteobacteria</taxon>
        <taxon>Hyphomicrobiales</taxon>
        <taxon>Alsobacteraceae</taxon>
        <taxon>Alsobacter</taxon>
    </lineage>
</organism>
<dbReference type="PANTHER" id="PTHR14226">
    <property type="entry name" value="NEUROPATHY TARGET ESTERASE/SWISS CHEESE D.MELANOGASTER"/>
    <property type="match status" value="1"/>
</dbReference>
<keyword evidence="1 4" id="KW-0378">Hydrolase</keyword>
<dbReference type="GO" id="GO:0016787">
    <property type="term" value="F:hydrolase activity"/>
    <property type="evidence" value="ECO:0007669"/>
    <property type="project" value="UniProtKB-UniRule"/>
</dbReference>
<dbReference type="InterPro" id="IPR050301">
    <property type="entry name" value="NTE"/>
</dbReference>
<dbReference type="SUPFAM" id="SSF52151">
    <property type="entry name" value="FabD/lysophospholipase-like"/>
    <property type="match status" value="1"/>
</dbReference>
<reference evidence="7" key="1">
    <citation type="submission" date="2024-05" db="EMBL/GenBank/DDBJ databases">
        <authorList>
            <person name="Kim S."/>
            <person name="Heo J."/>
            <person name="Choi H."/>
            <person name="Choi Y."/>
            <person name="Kwon S.-W."/>
            <person name="Kim Y."/>
        </authorList>
    </citation>
    <scope>NUCLEOTIDE SEQUENCE</scope>
    <source>
        <strain evidence="7">KACC 23698</strain>
    </source>
</reference>
<evidence type="ECO:0000256" key="5">
    <source>
        <dbReference type="SAM" id="MobiDB-lite"/>
    </source>
</evidence>
<evidence type="ECO:0000259" key="6">
    <source>
        <dbReference type="PROSITE" id="PS51635"/>
    </source>
</evidence>
<dbReference type="GO" id="GO:0016042">
    <property type="term" value="P:lipid catabolic process"/>
    <property type="evidence" value="ECO:0007669"/>
    <property type="project" value="UniProtKB-UniRule"/>
</dbReference>
<dbReference type="PANTHER" id="PTHR14226:SF76">
    <property type="entry name" value="NTE FAMILY PROTEIN RSSA"/>
    <property type="match status" value="1"/>
</dbReference>
<evidence type="ECO:0000313" key="7">
    <source>
        <dbReference type="EMBL" id="XBO37170.1"/>
    </source>
</evidence>
<comment type="caution">
    <text evidence="4">Lacks conserved residue(s) required for the propagation of feature annotation.</text>
</comment>
<name>A0AAU7JA32_9HYPH</name>
<feature type="region of interest" description="Disordered" evidence="5">
    <location>
        <begin position="10"/>
        <end position="42"/>
    </location>
</feature>
<gene>
    <name evidence="7" type="ORF">ABEG18_15675</name>
</gene>
<keyword evidence="3 4" id="KW-0443">Lipid metabolism</keyword>
<evidence type="ECO:0000256" key="4">
    <source>
        <dbReference type="PROSITE-ProRule" id="PRU01161"/>
    </source>
</evidence>
<dbReference type="InterPro" id="IPR016035">
    <property type="entry name" value="Acyl_Trfase/lysoPLipase"/>
</dbReference>
<proteinExistence type="predicted"/>
<dbReference type="InterPro" id="IPR002641">
    <property type="entry name" value="PNPLA_dom"/>
</dbReference>
<dbReference type="EMBL" id="CP157484">
    <property type="protein sequence ID" value="XBO37170.1"/>
    <property type="molecule type" value="Genomic_DNA"/>
</dbReference>
<feature type="active site" description="Nucleophile" evidence="4">
    <location>
        <position position="84"/>
    </location>
</feature>
<evidence type="ECO:0000256" key="2">
    <source>
        <dbReference type="ARBA" id="ARBA00022963"/>
    </source>
</evidence>
<dbReference type="Pfam" id="PF01734">
    <property type="entry name" value="Patatin"/>
    <property type="match status" value="1"/>
</dbReference>
<sequence length="351" mass="36770">MLQELLGLTTPARAEGAGTSGGSPAGGPPAPTTARTQGHDAVTRKRPRIGLALGGGAARGWAHIGVIRALERAGYAPEIVVGTSIGAVVGGCYAAGKLDELEAFARSLTKSRVLWLMDFHIGSGLISGDRLKRLLQRDLGDMRIEDAAIRFAAVATELRSGHEIWLTKGPMVEALGASYALPGVFDPVRLGGRLLFDGALVNPIPVTTTRALSAELVIAVNLNADLFGRGAVIPDHGGGAEPPTEEMAETIAEGLFSPVLGAANRLRRMVNRGAGPGFASVMVDAFNITQDRIARSRLAGDPPDVHVKPRLGRVGLFDFHRAQESIALGEEAMAQCLADLETTLESLPGPY</sequence>